<dbReference type="SFLD" id="SFLDS00057">
    <property type="entry name" value="Glutaminase/Asparaginase"/>
    <property type="match status" value="1"/>
</dbReference>
<evidence type="ECO:0000256" key="3">
    <source>
        <dbReference type="ARBA" id="ARBA00022801"/>
    </source>
</evidence>
<dbReference type="PIRSF" id="PIRSF001220">
    <property type="entry name" value="L-ASNase_gatD"/>
    <property type="match status" value="1"/>
</dbReference>
<evidence type="ECO:0000256" key="6">
    <source>
        <dbReference type="PIRSR" id="PIRSR001220-2"/>
    </source>
</evidence>
<dbReference type="InterPro" id="IPR020827">
    <property type="entry name" value="Asparaginase/glutaminase_AS1"/>
</dbReference>
<accession>Q8FMZ2</accession>
<keyword evidence="12" id="KW-1185">Reference proteome</keyword>
<dbReference type="SMR" id="Q8FMZ2"/>
<dbReference type="Gene3D" id="3.40.50.1170">
    <property type="entry name" value="L-asparaginase, N-terminal domain"/>
    <property type="match status" value="1"/>
</dbReference>
<dbReference type="GO" id="GO:0004067">
    <property type="term" value="F:asparaginase activity"/>
    <property type="evidence" value="ECO:0007669"/>
    <property type="project" value="UniProtKB-UniRule"/>
</dbReference>
<evidence type="ECO:0000256" key="7">
    <source>
        <dbReference type="PROSITE-ProRule" id="PRU10099"/>
    </source>
</evidence>
<evidence type="ECO:0000259" key="10">
    <source>
        <dbReference type="Pfam" id="PF17763"/>
    </source>
</evidence>
<dbReference type="InterPro" id="IPR027475">
    <property type="entry name" value="Asparaginase/glutaminase_AS2"/>
</dbReference>
<dbReference type="Proteomes" id="UP000001409">
    <property type="component" value="Chromosome"/>
</dbReference>
<dbReference type="CDD" id="cd08964">
    <property type="entry name" value="L-asparaginase_II"/>
    <property type="match status" value="1"/>
</dbReference>
<dbReference type="InterPro" id="IPR027474">
    <property type="entry name" value="L-asparaginase_N"/>
</dbReference>
<dbReference type="STRING" id="196164.gene:10742791"/>
<proteinExistence type="inferred from homology"/>
<dbReference type="Pfam" id="PF17763">
    <property type="entry name" value="Asparaginase_C"/>
    <property type="match status" value="1"/>
</dbReference>
<dbReference type="InterPro" id="IPR004550">
    <property type="entry name" value="AsnASE_II"/>
</dbReference>
<dbReference type="Gene3D" id="3.40.50.40">
    <property type="match status" value="1"/>
</dbReference>
<dbReference type="PROSITE" id="PS00917">
    <property type="entry name" value="ASN_GLN_ASE_2"/>
    <property type="match status" value="1"/>
</dbReference>
<evidence type="ECO:0000313" key="11">
    <source>
        <dbReference type="EMBL" id="BAC19167.1"/>
    </source>
</evidence>
<feature type="binding site" evidence="6">
    <location>
        <position position="83"/>
    </location>
    <ligand>
        <name>substrate</name>
    </ligand>
</feature>
<dbReference type="SMART" id="SM00870">
    <property type="entry name" value="Asparaginase"/>
    <property type="match status" value="1"/>
</dbReference>
<sequence length="351" mass="35947">MFYVTWCPLFVSGVPARRESAGKEEERCSMTHVLVLATGGTIASTAGPSGSGAVATEGIDALLNKVEVSGITVSGRNVLTTNSFLLSHRDLRLIVEAVTDALRDEGVDGVVLTHGTDTMEESAYLLDLIHDSDKPVVLTGSQRSNDGIGYDGDINLVDAITVAGAPEARGQGVLIAFAGGIHPARGTRKLHTIDPSPFGGTGPLGYVTGGAVGFHATARRGPALPPPDRGFDDTRVDVVVSHPGADATAARAAVAAGARGVVILGTGAGNGNQEIRSWVAEAVSRDITVGVSFRAVGGPVRPLYGNGGASDLADAGALLLGDLPWPQARILLAHLISIHGIVSSSMVAPYI</sequence>
<evidence type="ECO:0000259" key="9">
    <source>
        <dbReference type="Pfam" id="PF00710"/>
    </source>
</evidence>
<organism evidence="11 12">
    <name type="scientific">Corynebacterium efficiens (strain DSM 44549 / YS-314 / AJ 12310 / JCM 11189 / NBRC 100395)</name>
    <dbReference type="NCBI Taxonomy" id="196164"/>
    <lineage>
        <taxon>Bacteria</taxon>
        <taxon>Bacillati</taxon>
        <taxon>Actinomycetota</taxon>
        <taxon>Actinomycetes</taxon>
        <taxon>Mycobacteriales</taxon>
        <taxon>Corynebacteriaceae</taxon>
        <taxon>Corynebacterium</taxon>
    </lineage>
</organism>
<dbReference type="GO" id="GO:0006528">
    <property type="term" value="P:asparagine metabolic process"/>
    <property type="evidence" value="ECO:0007669"/>
    <property type="project" value="InterPro"/>
</dbReference>
<feature type="active site" evidence="7">
    <location>
        <position position="41"/>
    </location>
</feature>
<feature type="domain" description="L-asparaginase N-terminal" evidence="9">
    <location>
        <begin position="32"/>
        <end position="217"/>
    </location>
</feature>
<feature type="active site" evidence="8">
    <location>
        <position position="116"/>
    </location>
</feature>
<dbReference type="InterPro" id="IPR040919">
    <property type="entry name" value="Asparaginase_C"/>
</dbReference>
<feature type="active site" description="O-isoaspartyl threonine intermediate" evidence="5">
    <location>
        <position position="41"/>
    </location>
</feature>
<dbReference type="PROSITE" id="PS51732">
    <property type="entry name" value="ASN_GLN_ASE_3"/>
    <property type="match status" value="1"/>
</dbReference>
<protein>
    <recommendedName>
        <fullName evidence="2">asparaginase</fullName>
        <ecNumber evidence="2">3.5.1.1</ecNumber>
    </recommendedName>
</protein>
<dbReference type="KEGG" id="cef:CE2357"/>
<dbReference type="EC" id="3.5.1.1" evidence="2"/>
<evidence type="ECO:0000256" key="8">
    <source>
        <dbReference type="PROSITE-ProRule" id="PRU10100"/>
    </source>
</evidence>
<feature type="binding site" evidence="6">
    <location>
        <begin position="116"/>
        <end position="117"/>
    </location>
    <ligand>
        <name>substrate</name>
    </ligand>
</feature>
<dbReference type="Pfam" id="PF00710">
    <property type="entry name" value="Asparaginase"/>
    <property type="match status" value="1"/>
</dbReference>
<dbReference type="HOGENOM" id="CLU_019134_1_0_11"/>
<evidence type="ECO:0000256" key="1">
    <source>
        <dbReference type="ARBA" id="ARBA00010518"/>
    </source>
</evidence>
<reference evidence="11 12" key="1">
    <citation type="journal article" date="2003" name="Genome Res.">
        <title>Comparative complete genome sequence analysis of the amino acid replacements responsible for the thermostability of Corynebacterium efficiens.</title>
        <authorList>
            <person name="Nishio Y."/>
            <person name="Nakamura Y."/>
            <person name="Kawarabayasi Y."/>
            <person name="Usuda Y."/>
            <person name="Kimura E."/>
            <person name="Sugimoto S."/>
            <person name="Matsui K."/>
            <person name="Yamagishi A."/>
            <person name="Kikuchi H."/>
            <person name="Ikeo K."/>
            <person name="Gojobori T."/>
        </authorList>
    </citation>
    <scope>NUCLEOTIDE SEQUENCE [LARGE SCALE GENOMIC DNA]</scope>
    <source>
        <strain evidence="12">DSM 44549 / YS-314 / AJ 12310 / JCM 11189 / NBRC 100395</strain>
    </source>
</reference>
<comment type="similarity">
    <text evidence="1">Belongs to the asparaginase 1 family.</text>
</comment>
<evidence type="ECO:0000313" key="12">
    <source>
        <dbReference type="Proteomes" id="UP000001409"/>
    </source>
</evidence>
<dbReference type="AlphaFoldDB" id="Q8FMZ2"/>
<evidence type="ECO:0000256" key="2">
    <source>
        <dbReference type="ARBA" id="ARBA00012920"/>
    </source>
</evidence>
<dbReference type="eggNOG" id="COG0252">
    <property type="taxonomic scope" value="Bacteria"/>
</dbReference>
<dbReference type="InterPro" id="IPR006034">
    <property type="entry name" value="Asparaginase/glutaminase-like"/>
</dbReference>
<keyword evidence="3" id="KW-0378">Hydrolase</keyword>
<dbReference type="PANTHER" id="PTHR11707:SF28">
    <property type="entry name" value="60 KDA LYSOPHOSPHOLIPASE"/>
    <property type="match status" value="1"/>
</dbReference>
<evidence type="ECO:0000256" key="5">
    <source>
        <dbReference type="PIRSR" id="PIRSR001220-1"/>
    </source>
</evidence>
<dbReference type="PRINTS" id="PR00139">
    <property type="entry name" value="ASNGLNASE"/>
</dbReference>
<dbReference type="InterPro" id="IPR037152">
    <property type="entry name" value="L-asparaginase_N_sf"/>
</dbReference>
<comment type="catalytic activity">
    <reaction evidence="4">
        <text>L-asparagine + H2O = L-aspartate + NH4(+)</text>
        <dbReference type="Rhea" id="RHEA:21016"/>
        <dbReference type="ChEBI" id="CHEBI:15377"/>
        <dbReference type="ChEBI" id="CHEBI:28938"/>
        <dbReference type="ChEBI" id="CHEBI:29991"/>
        <dbReference type="ChEBI" id="CHEBI:58048"/>
        <dbReference type="EC" id="3.5.1.1"/>
    </reaction>
</comment>
<evidence type="ECO:0000256" key="4">
    <source>
        <dbReference type="ARBA" id="ARBA00049366"/>
    </source>
</evidence>
<dbReference type="InterPro" id="IPR036152">
    <property type="entry name" value="Asp/glu_Ase-like_sf"/>
</dbReference>
<name>Q8FMZ2_COREF</name>
<dbReference type="EMBL" id="BA000035">
    <property type="protein sequence ID" value="BAC19167.1"/>
    <property type="molecule type" value="Genomic_DNA"/>
</dbReference>
<dbReference type="PIRSF" id="PIRSF500176">
    <property type="entry name" value="L_ASNase"/>
    <property type="match status" value="1"/>
</dbReference>
<dbReference type="InterPro" id="IPR027473">
    <property type="entry name" value="L-asparaginase_C"/>
</dbReference>
<dbReference type="PROSITE" id="PS00144">
    <property type="entry name" value="ASN_GLN_ASE_1"/>
    <property type="match status" value="1"/>
</dbReference>
<dbReference type="PANTHER" id="PTHR11707">
    <property type="entry name" value="L-ASPARAGINASE"/>
    <property type="match status" value="1"/>
</dbReference>
<dbReference type="SUPFAM" id="SSF53774">
    <property type="entry name" value="Glutaminase/Asparaginase"/>
    <property type="match status" value="1"/>
</dbReference>
<feature type="domain" description="Asparaginase/glutaminase C-terminal" evidence="10">
    <location>
        <begin position="235"/>
        <end position="337"/>
    </location>
</feature>